<evidence type="ECO:0000313" key="2">
    <source>
        <dbReference type="Proteomes" id="UP000812982"/>
    </source>
</evidence>
<dbReference type="EMBL" id="VOMB01000027">
    <property type="protein sequence ID" value="MBU9767127.1"/>
    <property type="molecule type" value="Genomic_DNA"/>
</dbReference>
<dbReference type="RefSeq" id="WP_217161015.1">
    <property type="nucleotide sequence ID" value="NZ_VOMB01000027.1"/>
</dbReference>
<name>A0ABS6KU07_9MYCO</name>
<accession>A0ABS6KU07</accession>
<gene>
    <name evidence="1" type="ORF">FR943_25260</name>
</gene>
<protein>
    <recommendedName>
        <fullName evidence="3">Glyoxalase/bleomycin resistance/dioxygenase family protein</fullName>
    </recommendedName>
</protein>
<comment type="caution">
    <text evidence="1">The sequence shown here is derived from an EMBL/GenBank/DDBJ whole genome shotgun (WGS) entry which is preliminary data.</text>
</comment>
<reference evidence="1 2" key="1">
    <citation type="journal article" date="2021" name="Sci. Rep.">
        <title>Phenotypic and genomic hallmarks of a novel, potentially pathogenic rapidly growing Mycobacterium species related to the Mycobacterium fortuitum complex.</title>
        <authorList>
            <person name="Gharbi R."/>
            <person name="Khanna V."/>
            <person name="Frigui W."/>
            <person name="Mhenni B."/>
            <person name="Brosch R."/>
            <person name="Mardassi H."/>
        </authorList>
    </citation>
    <scope>NUCLEOTIDE SEQUENCE [LARGE SCALE GENOMIC DNA]</scope>
    <source>
        <strain evidence="1 2">TNTM28</strain>
    </source>
</reference>
<keyword evidence="2" id="KW-1185">Reference proteome</keyword>
<evidence type="ECO:0008006" key="3">
    <source>
        <dbReference type="Google" id="ProtNLM"/>
    </source>
</evidence>
<dbReference type="Proteomes" id="UP000812982">
    <property type="component" value="Unassembled WGS sequence"/>
</dbReference>
<sequence length="124" mass="13505">MRLSLLVIYVPEPSLELAARFYGALLDAAPVREQHGLGPEHYAVTVAETGLVVELYPATKRPHTGTRLEWRGDADAAVQRLMDRAYALPEKTRDGKGWWVSDPIGNTVVLLGVDAAEGATPPED</sequence>
<organism evidence="1 2">
    <name type="scientific">[Mycobacterium] fortunisiensis</name>
    <dbReference type="NCBI Taxonomy" id="2600579"/>
    <lineage>
        <taxon>Bacteria</taxon>
        <taxon>Bacillati</taxon>
        <taxon>Actinomycetota</taxon>
        <taxon>Actinomycetes</taxon>
        <taxon>Mycobacteriales</taxon>
        <taxon>Mycobacteriaceae</taxon>
        <taxon>Mycolicibacterium</taxon>
    </lineage>
</organism>
<proteinExistence type="predicted"/>
<evidence type="ECO:0000313" key="1">
    <source>
        <dbReference type="EMBL" id="MBU9767127.1"/>
    </source>
</evidence>